<dbReference type="OrthoDB" id="20872at2759"/>
<evidence type="ECO:0000256" key="5">
    <source>
        <dbReference type="ARBA" id="ARBA00022842"/>
    </source>
</evidence>
<dbReference type="GO" id="GO:0046872">
    <property type="term" value="F:metal ion binding"/>
    <property type="evidence" value="ECO:0007669"/>
    <property type="project" value="UniProtKB-KW"/>
</dbReference>
<proteinExistence type="predicted"/>
<dbReference type="GO" id="GO:0006777">
    <property type="term" value="P:Mo-molybdopterin cofactor biosynthetic process"/>
    <property type="evidence" value="ECO:0007669"/>
    <property type="project" value="UniProtKB-KW"/>
</dbReference>
<dbReference type="PANTHER" id="PTHR19136:SF81">
    <property type="entry name" value="MOLYBDENUM COFACTOR GUANYLYLTRANSFERASE"/>
    <property type="match status" value="1"/>
</dbReference>
<keyword evidence="7" id="KW-0501">Molybdenum cofactor biosynthesis</keyword>
<dbReference type="AlphaFoldDB" id="A0A9P9HYI4"/>
<comment type="caution">
    <text evidence="9">The sequence shown here is derived from an EMBL/GenBank/DDBJ whole genome shotgun (WGS) entry which is preliminary data.</text>
</comment>
<keyword evidence="2 9" id="KW-0808">Transferase</keyword>
<dbReference type="InterPro" id="IPR029044">
    <property type="entry name" value="Nucleotide-diphossugar_trans"/>
</dbReference>
<dbReference type="RefSeq" id="XP_046054301.1">
    <property type="nucleotide sequence ID" value="XM_046191940.1"/>
</dbReference>
<dbReference type="Proteomes" id="UP000720189">
    <property type="component" value="Unassembled WGS sequence"/>
</dbReference>
<evidence type="ECO:0000256" key="7">
    <source>
        <dbReference type="ARBA" id="ARBA00023150"/>
    </source>
</evidence>
<name>A0A9P9HYI4_FUSRE</name>
<dbReference type="Gene3D" id="3.90.550.10">
    <property type="entry name" value="Spore Coat Polysaccharide Biosynthesis Protein SpsA, Chain A"/>
    <property type="match status" value="1"/>
</dbReference>
<sequence>MLKASSGLDTKSTTMKPLILAGGKSTRMGSPKHLLPMPDRRPLYQHQIEVLRKACPVAETVYVSLAQDSEMDELLQNASKVSYEATPGENSIEIILDLESCQGDESKGPAAGLLAAYESDPEATWLVVACDYPCITPSALQELQSRYRPPVTCFRNSEGFCEPLLGIWSPEAISQLKENCKAGKLSPSKAVRELDGHTYLPENSEALLRNVNIKSEWDDALKSLRDEPADNFMEEPLEVL</sequence>
<dbReference type="GeneID" id="70221894"/>
<protein>
    <submittedName>
        <fullName evidence="9">MobA-like NTP transferase domain-containing protein</fullName>
    </submittedName>
</protein>
<keyword evidence="4" id="KW-0547">Nucleotide-binding</keyword>
<accession>A0A9P9HYI4</accession>
<keyword evidence="3" id="KW-0479">Metal-binding</keyword>
<keyword evidence="1" id="KW-0963">Cytoplasm</keyword>
<dbReference type="CDD" id="cd02503">
    <property type="entry name" value="MobA"/>
    <property type="match status" value="1"/>
</dbReference>
<evidence type="ECO:0000256" key="6">
    <source>
        <dbReference type="ARBA" id="ARBA00023134"/>
    </source>
</evidence>
<dbReference type="InterPro" id="IPR013482">
    <property type="entry name" value="Molybde_CF_guanTrfase"/>
</dbReference>
<evidence type="ECO:0000256" key="4">
    <source>
        <dbReference type="ARBA" id="ARBA00022741"/>
    </source>
</evidence>
<evidence type="ECO:0000313" key="9">
    <source>
        <dbReference type="EMBL" id="KAH7265566.1"/>
    </source>
</evidence>
<organism evidence="9 10">
    <name type="scientific">Fusarium redolens</name>
    <dbReference type="NCBI Taxonomy" id="48865"/>
    <lineage>
        <taxon>Eukaryota</taxon>
        <taxon>Fungi</taxon>
        <taxon>Dikarya</taxon>
        <taxon>Ascomycota</taxon>
        <taxon>Pezizomycotina</taxon>
        <taxon>Sordariomycetes</taxon>
        <taxon>Hypocreomycetidae</taxon>
        <taxon>Hypocreales</taxon>
        <taxon>Nectriaceae</taxon>
        <taxon>Fusarium</taxon>
        <taxon>Fusarium redolens species complex</taxon>
    </lineage>
</organism>
<dbReference type="Pfam" id="PF12804">
    <property type="entry name" value="NTP_transf_3"/>
    <property type="match status" value="1"/>
</dbReference>
<dbReference type="SUPFAM" id="SSF53448">
    <property type="entry name" value="Nucleotide-diphospho-sugar transferases"/>
    <property type="match status" value="1"/>
</dbReference>
<dbReference type="EMBL" id="JAGMUX010000003">
    <property type="protein sequence ID" value="KAH7265566.1"/>
    <property type="molecule type" value="Genomic_DNA"/>
</dbReference>
<keyword evidence="6" id="KW-0342">GTP-binding</keyword>
<reference evidence="9" key="1">
    <citation type="journal article" date="2021" name="Nat. Commun.">
        <title>Genetic determinants of endophytism in the Arabidopsis root mycobiome.</title>
        <authorList>
            <person name="Mesny F."/>
            <person name="Miyauchi S."/>
            <person name="Thiergart T."/>
            <person name="Pickel B."/>
            <person name="Atanasova L."/>
            <person name="Karlsson M."/>
            <person name="Huettel B."/>
            <person name="Barry K.W."/>
            <person name="Haridas S."/>
            <person name="Chen C."/>
            <person name="Bauer D."/>
            <person name="Andreopoulos W."/>
            <person name="Pangilinan J."/>
            <person name="LaButti K."/>
            <person name="Riley R."/>
            <person name="Lipzen A."/>
            <person name="Clum A."/>
            <person name="Drula E."/>
            <person name="Henrissat B."/>
            <person name="Kohler A."/>
            <person name="Grigoriev I.V."/>
            <person name="Martin F.M."/>
            <person name="Hacquard S."/>
        </authorList>
    </citation>
    <scope>NUCLEOTIDE SEQUENCE</scope>
    <source>
        <strain evidence="9">MPI-CAGE-AT-0023</strain>
    </source>
</reference>
<evidence type="ECO:0000313" key="10">
    <source>
        <dbReference type="Proteomes" id="UP000720189"/>
    </source>
</evidence>
<evidence type="ECO:0000256" key="3">
    <source>
        <dbReference type="ARBA" id="ARBA00022723"/>
    </source>
</evidence>
<dbReference type="GO" id="GO:0016779">
    <property type="term" value="F:nucleotidyltransferase activity"/>
    <property type="evidence" value="ECO:0007669"/>
    <property type="project" value="UniProtKB-ARBA"/>
</dbReference>
<evidence type="ECO:0000256" key="1">
    <source>
        <dbReference type="ARBA" id="ARBA00022490"/>
    </source>
</evidence>
<evidence type="ECO:0000256" key="2">
    <source>
        <dbReference type="ARBA" id="ARBA00022679"/>
    </source>
</evidence>
<dbReference type="GO" id="GO:0005525">
    <property type="term" value="F:GTP binding"/>
    <property type="evidence" value="ECO:0007669"/>
    <property type="project" value="UniProtKB-KW"/>
</dbReference>
<feature type="domain" description="MobA-like NTP transferase" evidence="8">
    <location>
        <begin position="18"/>
        <end position="183"/>
    </location>
</feature>
<gene>
    <name evidence="9" type="ORF">BKA55DRAFT_559201</name>
</gene>
<keyword evidence="10" id="KW-1185">Reference proteome</keyword>
<dbReference type="InterPro" id="IPR025877">
    <property type="entry name" value="MobA-like_NTP_Trfase"/>
</dbReference>
<evidence type="ECO:0000259" key="8">
    <source>
        <dbReference type="Pfam" id="PF12804"/>
    </source>
</evidence>
<keyword evidence="5" id="KW-0460">Magnesium</keyword>
<dbReference type="PANTHER" id="PTHR19136">
    <property type="entry name" value="MOLYBDENUM COFACTOR GUANYLYLTRANSFERASE"/>
    <property type="match status" value="1"/>
</dbReference>